<accession>A0A4U3MJG1</accession>
<dbReference type="SUPFAM" id="SSF50475">
    <property type="entry name" value="FMN-binding split barrel"/>
    <property type="match status" value="1"/>
</dbReference>
<name>A0A4U3MJG1_9ACTN</name>
<evidence type="ECO:0000256" key="1">
    <source>
        <dbReference type="ARBA" id="ARBA00023002"/>
    </source>
</evidence>
<dbReference type="OrthoDB" id="158738at2"/>
<dbReference type="EMBL" id="SZQA01000010">
    <property type="protein sequence ID" value="TKK88584.1"/>
    <property type="molecule type" value="Genomic_DNA"/>
</dbReference>
<feature type="domain" description="Pyridoxamine 5'-phosphate oxidase N-terminal" evidence="2">
    <location>
        <begin position="12"/>
        <end position="108"/>
    </location>
</feature>
<sequence>MNQRARIVMTGEEVATLLKEGRKLQLATINQDGTPHLVTMFYGLSDDGRLIFWTYAKAQKSRNIDRDPRVTCLVEVGDDYGDLRGATIYGTALPYDDVMDAGMRITARMTGQDPEPMRPMVELTGRKRVAYIVEPGRVVSWDHRKLHGSS</sequence>
<organism evidence="3 4">
    <name type="scientific">Herbidospora galbida</name>
    <dbReference type="NCBI Taxonomy" id="2575442"/>
    <lineage>
        <taxon>Bacteria</taxon>
        <taxon>Bacillati</taxon>
        <taxon>Actinomycetota</taxon>
        <taxon>Actinomycetes</taxon>
        <taxon>Streptosporangiales</taxon>
        <taxon>Streptosporangiaceae</taxon>
        <taxon>Herbidospora</taxon>
    </lineage>
</organism>
<dbReference type="GO" id="GO:0016627">
    <property type="term" value="F:oxidoreductase activity, acting on the CH-CH group of donors"/>
    <property type="evidence" value="ECO:0007669"/>
    <property type="project" value="TreeGrafter"/>
</dbReference>
<dbReference type="GO" id="GO:0005829">
    <property type="term" value="C:cytosol"/>
    <property type="evidence" value="ECO:0007669"/>
    <property type="project" value="TreeGrafter"/>
</dbReference>
<proteinExistence type="predicted"/>
<dbReference type="Proteomes" id="UP000308705">
    <property type="component" value="Unassembled WGS sequence"/>
</dbReference>
<dbReference type="PANTHER" id="PTHR35176:SF6">
    <property type="entry name" value="HEME OXYGENASE HI_0854-RELATED"/>
    <property type="match status" value="1"/>
</dbReference>
<keyword evidence="1" id="KW-0560">Oxidoreductase</keyword>
<dbReference type="PANTHER" id="PTHR35176">
    <property type="entry name" value="HEME OXYGENASE HI_0854-RELATED"/>
    <property type="match status" value="1"/>
</dbReference>
<dbReference type="InterPro" id="IPR012349">
    <property type="entry name" value="Split_barrel_FMN-bd"/>
</dbReference>
<evidence type="ECO:0000313" key="4">
    <source>
        <dbReference type="Proteomes" id="UP000308705"/>
    </source>
</evidence>
<dbReference type="GO" id="GO:0070967">
    <property type="term" value="F:coenzyme F420 binding"/>
    <property type="evidence" value="ECO:0007669"/>
    <property type="project" value="TreeGrafter"/>
</dbReference>
<gene>
    <name evidence="3" type="ORF">FDA94_12980</name>
</gene>
<evidence type="ECO:0000313" key="3">
    <source>
        <dbReference type="EMBL" id="TKK88584.1"/>
    </source>
</evidence>
<evidence type="ECO:0000259" key="2">
    <source>
        <dbReference type="Pfam" id="PF01243"/>
    </source>
</evidence>
<dbReference type="Pfam" id="PF01243">
    <property type="entry name" value="PNPOx_N"/>
    <property type="match status" value="1"/>
</dbReference>
<dbReference type="InterPro" id="IPR052019">
    <property type="entry name" value="F420H2_bilvrd_red/Heme_oxyg"/>
</dbReference>
<dbReference type="InterPro" id="IPR011576">
    <property type="entry name" value="Pyridox_Oxase_N"/>
</dbReference>
<dbReference type="Gene3D" id="2.30.110.10">
    <property type="entry name" value="Electron Transport, Fmn-binding Protein, Chain A"/>
    <property type="match status" value="1"/>
</dbReference>
<keyword evidence="4" id="KW-1185">Reference proteome</keyword>
<protein>
    <submittedName>
        <fullName evidence="3">Pyridoxamine 5'-phosphate oxidase</fullName>
    </submittedName>
</protein>
<comment type="caution">
    <text evidence="3">The sequence shown here is derived from an EMBL/GenBank/DDBJ whole genome shotgun (WGS) entry which is preliminary data.</text>
</comment>
<reference evidence="3 4" key="1">
    <citation type="submission" date="2019-04" db="EMBL/GenBank/DDBJ databases">
        <title>Herbidospora sp. NEAU-GS14.nov., a novel actinomycete isolated from soil.</title>
        <authorList>
            <person name="Han L."/>
        </authorList>
    </citation>
    <scope>NUCLEOTIDE SEQUENCE [LARGE SCALE GENOMIC DNA]</scope>
    <source>
        <strain evidence="3 4">NEAU-GS14</strain>
    </source>
</reference>
<dbReference type="AlphaFoldDB" id="A0A4U3MJG1"/>
<dbReference type="RefSeq" id="WP_137247317.1">
    <property type="nucleotide sequence ID" value="NZ_SZQA01000010.1"/>
</dbReference>